<accession>A0A252EJN3</accession>
<comment type="caution">
    <text evidence="2">The sequence shown here is derived from an EMBL/GenBank/DDBJ whole genome shotgun (WGS) entry which is preliminary data.</text>
</comment>
<gene>
    <name evidence="2" type="ORF">HK16_08805</name>
</gene>
<protein>
    <recommendedName>
        <fullName evidence="1">RES domain-containing protein</fullName>
    </recommendedName>
</protein>
<dbReference type="EMBL" id="JOOZ01000028">
    <property type="protein sequence ID" value="OUL66670.1"/>
    <property type="molecule type" value="Genomic_DNA"/>
</dbReference>
<reference evidence="2 3" key="1">
    <citation type="submission" date="2014-06" db="EMBL/GenBank/DDBJ databases">
        <authorList>
            <person name="Ju J."/>
            <person name="Zhang J."/>
        </authorList>
    </citation>
    <scope>NUCLEOTIDE SEQUENCE [LARGE SCALE GENOMIC DNA]</scope>
    <source>
        <strain evidence="2">DmL_050</strain>
    </source>
</reference>
<evidence type="ECO:0000313" key="3">
    <source>
        <dbReference type="Proteomes" id="UP000195072"/>
    </source>
</evidence>
<dbReference type="AlphaFoldDB" id="A0A252EJN3"/>
<proteinExistence type="predicted"/>
<organism evidence="2 3">
    <name type="scientific">Acetobacter senegalensis</name>
    <dbReference type="NCBI Taxonomy" id="446692"/>
    <lineage>
        <taxon>Bacteria</taxon>
        <taxon>Pseudomonadati</taxon>
        <taxon>Pseudomonadota</taxon>
        <taxon>Alphaproteobacteria</taxon>
        <taxon>Acetobacterales</taxon>
        <taxon>Acetobacteraceae</taxon>
        <taxon>Acetobacter</taxon>
    </lineage>
</organism>
<sequence length="230" mass="26136">MRRTTIGDRGLIRLIPATYHKPPSLRGLVDNDAEMEILAQIEALTSLRQLAERGKNMHVDKRELAWQRRNNDLKVYGNTHINAAFTYTRPTGNRFNTGSRGAWYCAWELKTAIEEVAYHKTRELSYVGVYEDKTRYVELLADFIGDFPDISDQPDHPCLSPDPAVGYPEGQKLALELQQQGDRGLIYPSVRDKGGRCLVIFDPSAIQNVRPGAKWELVWNGTPEFDVEGF</sequence>
<feature type="domain" description="RES" evidence="1">
    <location>
        <begin position="84"/>
        <end position="212"/>
    </location>
</feature>
<dbReference type="Proteomes" id="UP000195072">
    <property type="component" value="Unassembled WGS sequence"/>
</dbReference>
<dbReference type="InterPro" id="IPR014914">
    <property type="entry name" value="RES_dom"/>
</dbReference>
<evidence type="ECO:0000259" key="1">
    <source>
        <dbReference type="SMART" id="SM00953"/>
    </source>
</evidence>
<dbReference type="SMART" id="SM00953">
    <property type="entry name" value="RES"/>
    <property type="match status" value="1"/>
</dbReference>
<name>A0A252EJN3_9PROT</name>
<evidence type="ECO:0000313" key="2">
    <source>
        <dbReference type="EMBL" id="OUL66670.1"/>
    </source>
</evidence>
<dbReference type="Pfam" id="PF08808">
    <property type="entry name" value="RES"/>
    <property type="match status" value="1"/>
</dbReference>